<gene>
    <name evidence="1" type="ORF">GCM10007088_03970</name>
</gene>
<reference evidence="2" key="1">
    <citation type="journal article" date="2019" name="Int. J. Syst. Evol. Microbiol.">
        <title>The Global Catalogue of Microorganisms (GCM) 10K type strain sequencing project: providing services to taxonomists for standard genome sequencing and annotation.</title>
        <authorList>
            <consortium name="The Broad Institute Genomics Platform"/>
            <consortium name="The Broad Institute Genome Sequencing Center for Infectious Disease"/>
            <person name="Wu L."/>
            <person name="Ma J."/>
        </authorList>
    </citation>
    <scope>NUCLEOTIDE SEQUENCE [LARGE SCALE GENOMIC DNA]</scope>
    <source>
        <strain evidence="2">JCM 30531</strain>
    </source>
</reference>
<protein>
    <submittedName>
        <fullName evidence="1">Uncharacterized protein</fullName>
    </submittedName>
</protein>
<accession>A0ABQ2H7B7</accession>
<sequence>MNKEYQLDQLMRVLQSSQLQSGLYLLDTDLNDDELGTFLKSINDCHYIKEVLPPTTKGNELELFLVGLYSSYDRNWDALFNQLFTLEDEGKDTLLYKLLFDVLKGICRKSINVIHICGEVDLSSVCSADLHKLHAALFHNIETTQVIGRQQSEIFGVHTYYKENINERKD</sequence>
<organism evidence="1 2">
    <name type="scientific">Porphyromonas pasteri</name>
    <dbReference type="NCBI Taxonomy" id="1583331"/>
    <lineage>
        <taxon>Bacteria</taxon>
        <taxon>Pseudomonadati</taxon>
        <taxon>Bacteroidota</taxon>
        <taxon>Bacteroidia</taxon>
        <taxon>Bacteroidales</taxon>
        <taxon>Porphyromonadaceae</taxon>
        <taxon>Porphyromonas</taxon>
    </lineage>
</organism>
<dbReference type="EMBL" id="BMPU01000001">
    <property type="protein sequence ID" value="GGM48539.1"/>
    <property type="molecule type" value="Genomic_DNA"/>
</dbReference>
<dbReference type="Proteomes" id="UP000653477">
    <property type="component" value="Unassembled WGS sequence"/>
</dbReference>
<evidence type="ECO:0000313" key="1">
    <source>
        <dbReference type="EMBL" id="GGM48539.1"/>
    </source>
</evidence>
<proteinExistence type="predicted"/>
<keyword evidence="2" id="KW-1185">Reference proteome</keyword>
<name>A0ABQ2H7B7_9PORP</name>
<comment type="caution">
    <text evidence="1">The sequence shown here is derived from an EMBL/GenBank/DDBJ whole genome shotgun (WGS) entry which is preliminary data.</text>
</comment>
<evidence type="ECO:0000313" key="2">
    <source>
        <dbReference type="Proteomes" id="UP000653477"/>
    </source>
</evidence>
<dbReference type="RefSeq" id="WP_188807474.1">
    <property type="nucleotide sequence ID" value="NZ_BMPU01000001.1"/>
</dbReference>